<reference evidence="2 3" key="1">
    <citation type="submission" date="2019-04" db="EMBL/GenBank/DDBJ databases">
        <title>Isachenkonia alkalipeptolytica gen. nov. sp. nov. a new anaerobic, alkiliphilic organothrophic bacterium capable to reduce synthesized ferrihydrite isolated from a soda lake.</title>
        <authorList>
            <person name="Toshchakov S.V."/>
            <person name="Zavarzina D.G."/>
            <person name="Zhilina T.N."/>
            <person name="Kostrikina N.A."/>
            <person name="Kublanov I.V."/>
        </authorList>
    </citation>
    <scope>NUCLEOTIDE SEQUENCE [LARGE SCALE GENOMIC DNA]</scope>
    <source>
        <strain evidence="2 3">Z-1701</strain>
    </source>
</reference>
<dbReference type="AlphaFoldDB" id="A0AA43XL17"/>
<dbReference type="InterPro" id="IPR036473">
    <property type="entry name" value="Mopterin_CF_MoaD-rel_C_sf"/>
</dbReference>
<accession>A0AA43XL17</accession>
<dbReference type="Pfam" id="PF09189">
    <property type="entry name" value="MoaD_arch"/>
    <property type="match status" value="1"/>
</dbReference>
<organism evidence="2 3">
    <name type="scientific">Isachenkonia alkalipeptolytica</name>
    <dbReference type="NCBI Taxonomy" id="2565777"/>
    <lineage>
        <taxon>Bacteria</taxon>
        <taxon>Bacillati</taxon>
        <taxon>Bacillota</taxon>
        <taxon>Clostridia</taxon>
        <taxon>Eubacteriales</taxon>
        <taxon>Clostridiaceae</taxon>
        <taxon>Isachenkonia</taxon>
    </lineage>
</organism>
<dbReference type="RefSeq" id="WP_160721332.1">
    <property type="nucleotide sequence ID" value="NZ_SUMG01000009.1"/>
</dbReference>
<dbReference type="Gene3D" id="3.30.1370.80">
    <property type="entry name" value="Molybdopterin cofactor biosynthesis MoaD-related, C-terminal domain"/>
    <property type="match status" value="1"/>
</dbReference>
<evidence type="ECO:0000259" key="1">
    <source>
        <dbReference type="Pfam" id="PF09189"/>
    </source>
</evidence>
<proteinExistence type="predicted"/>
<feature type="domain" description="Molybdopterin cofactor biosynthesis MoaD-related C-terminal" evidence="1">
    <location>
        <begin position="6"/>
        <end position="82"/>
    </location>
</feature>
<dbReference type="Proteomes" id="UP000449710">
    <property type="component" value="Unassembled WGS sequence"/>
</dbReference>
<protein>
    <recommendedName>
        <fullName evidence="1">Molybdopterin cofactor biosynthesis MoaD-related C-terminal domain-containing protein</fullName>
    </recommendedName>
</protein>
<comment type="caution">
    <text evidence="2">The sequence shown here is derived from an EMBL/GenBank/DDBJ whole genome shotgun (WGS) entry which is preliminary data.</text>
</comment>
<evidence type="ECO:0000313" key="3">
    <source>
        <dbReference type="Proteomes" id="UP000449710"/>
    </source>
</evidence>
<evidence type="ECO:0000313" key="2">
    <source>
        <dbReference type="EMBL" id="NBG88582.1"/>
    </source>
</evidence>
<dbReference type="InterPro" id="IPR015272">
    <property type="entry name" value="MoadD_C"/>
</dbReference>
<dbReference type="EMBL" id="SUMG01000009">
    <property type="protein sequence ID" value="NBG88582.1"/>
    <property type="molecule type" value="Genomic_DNA"/>
</dbReference>
<sequence>MKEVVIYSGIPYYEIKDYFEKAAMWLSPEKYLGEQWQVELEVLEDQGYKNLPIPQTRLTFTGKAEAVDRAVHKYRRAFLRGGA</sequence>
<name>A0AA43XL17_9CLOT</name>
<keyword evidence="3" id="KW-1185">Reference proteome</keyword>
<gene>
    <name evidence="2" type="ORF">ISALK_08710</name>
</gene>